<accession>A0A1H4KR37</accession>
<dbReference type="SUPFAM" id="SSF51905">
    <property type="entry name" value="FAD/NAD(P)-binding domain"/>
    <property type="match status" value="1"/>
</dbReference>
<dbReference type="GO" id="GO:0071949">
    <property type="term" value="F:FAD binding"/>
    <property type="evidence" value="ECO:0007669"/>
    <property type="project" value="InterPro"/>
</dbReference>
<dbReference type="Gene3D" id="3.40.30.120">
    <property type="match status" value="1"/>
</dbReference>
<reference evidence="6" key="1">
    <citation type="submission" date="2016-10" db="EMBL/GenBank/DDBJ databases">
        <authorList>
            <person name="Varghese N."/>
            <person name="Submissions S."/>
        </authorList>
    </citation>
    <scope>NUCLEOTIDE SEQUENCE [LARGE SCALE GENOMIC DNA]</scope>
    <source>
        <strain evidence="6">DSM 16089</strain>
    </source>
</reference>
<organism evidence="5 6">
    <name type="scientific">Microbacterium hydrocarbonoxydans</name>
    <dbReference type="NCBI Taxonomy" id="273678"/>
    <lineage>
        <taxon>Bacteria</taxon>
        <taxon>Bacillati</taxon>
        <taxon>Actinomycetota</taxon>
        <taxon>Actinomycetes</taxon>
        <taxon>Micrococcales</taxon>
        <taxon>Microbacteriaceae</taxon>
        <taxon>Microbacterium</taxon>
    </lineage>
</organism>
<keyword evidence="6" id="KW-1185">Reference proteome</keyword>
<dbReference type="Gene3D" id="3.30.9.10">
    <property type="entry name" value="D-Amino Acid Oxidase, subunit A, domain 2"/>
    <property type="match status" value="1"/>
</dbReference>
<protein>
    <submittedName>
        <fullName evidence="5">2-polyprenyl-6-methoxyphenol hydroxylase</fullName>
    </submittedName>
</protein>
<dbReference type="AlphaFoldDB" id="A0A1H4KR37"/>
<comment type="cofactor">
    <cofactor evidence="1">
        <name>FAD</name>
        <dbReference type="ChEBI" id="CHEBI:57692"/>
    </cofactor>
</comment>
<dbReference type="Pfam" id="PF21274">
    <property type="entry name" value="Rng_hyd_C"/>
    <property type="match status" value="1"/>
</dbReference>
<dbReference type="PRINTS" id="PR00420">
    <property type="entry name" value="RNGMNOXGNASE"/>
</dbReference>
<dbReference type="NCBIfam" id="NF004780">
    <property type="entry name" value="PRK06126.1"/>
    <property type="match status" value="1"/>
</dbReference>
<dbReference type="PANTHER" id="PTHR43004:SF19">
    <property type="entry name" value="BINDING MONOOXYGENASE, PUTATIVE (JCVI)-RELATED"/>
    <property type="match status" value="1"/>
</dbReference>
<evidence type="ECO:0000313" key="6">
    <source>
        <dbReference type="Proteomes" id="UP000183750"/>
    </source>
</evidence>
<dbReference type="OrthoDB" id="4246007at2"/>
<keyword evidence="2" id="KW-0285">Flavoprotein</keyword>
<evidence type="ECO:0000259" key="4">
    <source>
        <dbReference type="Pfam" id="PF01494"/>
    </source>
</evidence>
<dbReference type="Pfam" id="PF01494">
    <property type="entry name" value="FAD_binding_3"/>
    <property type="match status" value="1"/>
</dbReference>
<evidence type="ECO:0000313" key="5">
    <source>
        <dbReference type="EMBL" id="SEB61019.1"/>
    </source>
</evidence>
<feature type="domain" description="FAD-binding" evidence="4">
    <location>
        <begin position="23"/>
        <end position="379"/>
    </location>
</feature>
<dbReference type="Gene3D" id="3.50.50.60">
    <property type="entry name" value="FAD/NAD(P)-binding domain"/>
    <property type="match status" value="1"/>
</dbReference>
<dbReference type="Proteomes" id="UP000183750">
    <property type="component" value="Unassembled WGS sequence"/>
</dbReference>
<dbReference type="PANTHER" id="PTHR43004">
    <property type="entry name" value="TRK SYSTEM POTASSIUM UPTAKE PROTEIN"/>
    <property type="match status" value="1"/>
</dbReference>
<sequence length="579" mass="62406">MTSQNPHPPIRELDVESALSVWDVVVVGAGPVGMTLATELGLRGVRTLVVEKATETTTNPRCNTTNARSMEYFRRQGSADRIRRAGLPLDHATDVVYVTSLDSYELTRFEFSSSQAVLDGTAPEFGEWPTPEPQHRISQIFLEPLLAERLADFPSVTVLRGWEAESAEQDDDGVSVTITETATGGRRTVRGRYATGCDGGASMMRRAIGARLQGDSEAAERRLSIYFRSDELVGLLGENPGWMYWWYGPELRGSFLQLDGSSLFLCHARVPEGMEPDDLDPNRVLEAAVGRHIEHEKLQVIRWTPRRLVADSFRDGRITLAGDAAHLWLPLGGFGMNTGIADAVGLGWRLAALVAGTGADALLDDYEAERRSVGEATSRAALKIDRDMAAIGRDTELHADSQRGAELRAEAGRLIQIIDRQQWHSQGVQFGSRYEHSSGIIAPDEADATAIAAIDSYTPSVRAGSRLPHLWRADGSSLFDALGRDWTLITVGESGRAGADFARAASDLGLDLTMVELTEAEAAGVIDEPAVLVRPDLYIAFSGVAPDPSTSAGSAKAILGELLGATRSLVAATAGATRG</sequence>
<evidence type="ECO:0000256" key="3">
    <source>
        <dbReference type="ARBA" id="ARBA00022827"/>
    </source>
</evidence>
<dbReference type="InterPro" id="IPR050641">
    <property type="entry name" value="RIFMO-like"/>
</dbReference>
<dbReference type="EMBL" id="FNSQ01000005">
    <property type="protein sequence ID" value="SEB61019.1"/>
    <property type="molecule type" value="Genomic_DNA"/>
</dbReference>
<evidence type="ECO:0000256" key="2">
    <source>
        <dbReference type="ARBA" id="ARBA00022630"/>
    </source>
</evidence>
<dbReference type="GO" id="GO:0016709">
    <property type="term" value="F:oxidoreductase activity, acting on paired donors, with incorporation or reduction of molecular oxygen, NAD(P)H as one donor, and incorporation of one atom of oxygen"/>
    <property type="evidence" value="ECO:0007669"/>
    <property type="project" value="UniProtKB-ARBA"/>
</dbReference>
<dbReference type="InterPro" id="IPR002938">
    <property type="entry name" value="FAD-bd"/>
</dbReference>
<evidence type="ECO:0000256" key="1">
    <source>
        <dbReference type="ARBA" id="ARBA00001974"/>
    </source>
</evidence>
<dbReference type="RefSeq" id="WP_074731685.1">
    <property type="nucleotide sequence ID" value="NZ_FNSQ01000005.1"/>
</dbReference>
<keyword evidence="3" id="KW-0274">FAD</keyword>
<gene>
    <name evidence="5" type="ORF">SAMN04489807_1514</name>
</gene>
<proteinExistence type="predicted"/>
<dbReference type="InterPro" id="IPR036188">
    <property type="entry name" value="FAD/NAD-bd_sf"/>
</dbReference>
<name>A0A1H4KR37_9MICO</name>